<dbReference type="InParanoid" id="F0YDF1"/>
<dbReference type="InterPro" id="IPR002110">
    <property type="entry name" value="Ankyrin_rpt"/>
</dbReference>
<dbReference type="OrthoDB" id="74448at2759"/>
<protein>
    <recommendedName>
        <fullName evidence="5">Fibronectin type-III domain-containing protein</fullName>
    </recommendedName>
</protein>
<dbReference type="Pfam" id="PF12796">
    <property type="entry name" value="Ank_2"/>
    <property type="match status" value="1"/>
</dbReference>
<dbReference type="PROSITE" id="PS50297">
    <property type="entry name" value="ANK_REP_REGION"/>
    <property type="match status" value="2"/>
</dbReference>
<feature type="domain" description="Fibronectin type-III" evidence="5">
    <location>
        <begin position="998"/>
        <end position="1126"/>
    </location>
</feature>
<feature type="region of interest" description="Disordered" evidence="4">
    <location>
        <begin position="795"/>
        <end position="847"/>
    </location>
</feature>
<organism evidence="7">
    <name type="scientific">Aureococcus anophagefferens</name>
    <name type="common">Harmful bloom alga</name>
    <dbReference type="NCBI Taxonomy" id="44056"/>
    <lineage>
        <taxon>Eukaryota</taxon>
        <taxon>Sar</taxon>
        <taxon>Stramenopiles</taxon>
        <taxon>Ochrophyta</taxon>
        <taxon>Pelagophyceae</taxon>
        <taxon>Pelagomonadales</taxon>
        <taxon>Pelagomonadaceae</taxon>
        <taxon>Aureococcus</taxon>
    </lineage>
</organism>
<evidence type="ECO:0000259" key="5">
    <source>
        <dbReference type="SMART" id="SM00060"/>
    </source>
</evidence>
<feature type="domain" description="Fibronectin type-III" evidence="5">
    <location>
        <begin position="251"/>
        <end position="352"/>
    </location>
</feature>
<reference evidence="6 7" key="1">
    <citation type="journal article" date="2011" name="Proc. Natl. Acad. Sci. U.S.A.">
        <title>Niche of harmful alga Aureococcus anophagefferens revealed through ecogenomics.</title>
        <authorList>
            <person name="Gobler C.J."/>
            <person name="Berry D.L."/>
            <person name="Dyhrman S.T."/>
            <person name="Wilhelm S.W."/>
            <person name="Salamov A."/>
            <person name="Lobanov A.V."/>
            <person name="Zhang Y."/>
            <person name="Collier J.L."/>
            <person name="Wurch L.L."/>
            <person name="Kustka A.B."/>
            <person name="Dill B.D."/>
            <person name="Shah M."/>
            <person name="VerBerkmoes N.C."/>
            <person name="Kuo A."/>
            <person name="Terry A."/>
            <person name="Pangilinan J."/>
            <person name="Lindquist E.A."/>
            <person name="Lucas S."/>
            <person name="Paulsen I.T."/>
            <person name="Hattenrath-Lehmann T.K."/>
            <person name="Talmage S.C."/>
            <person name="Walker E.A."/>
            <person name="Koch F."/>
            <person name="Burson A.M."/>
            <person name="Marcoval M.A."/>
            <person name="Tang Y.Z."/>
            <person name="Lecleir G.R."/>
            <person name="Coyne K.J."/>
            <person name="Berg G.M."/>
            <person name="Bertrand E.M."/>
            <person name="Saito M.A."/>
            <person name="Gladyshev V.N."/>
            <person name="Grigoriev I.V."/>
        </authorList>
    </citation>
    <scope>NUCLEOTIDE SEQUENCE [LARGE SCALE GENOMIC DNA]</scope>
    <source>
        <strain evidence="7">CCMP 1984</strain>
    </source>
</reference>
<feature type="region of interest" description="Disordered" evidence="4">
    <location>
        <begin position="529"/>
        <end position="553"/>
    </location>
</feature>
<feature type="compositionally biased region" description="Acidic residues" evidence="4">
    <location>
        <begin position="540"/>
        <end position="549"/>
    </location>
</feature>
<dbReference type="KEGG" id="aaf:AURANDRAFT_65392"/>
<dbReference type="Gene3D" id="1.25.40.20">
    <property type="entry name" value="Ankyrin repeat-containing domain"/>
    <property type="match status" value="1"/>
</dbReference>
<feature type="compositionally biased region" description="Low complexity" evidence="4">
    <location>
        <begin position="832"/>
        <end position="845"/>
    </location>
</feature>
<dbReference type="InterPro" id="IPR003961">
    <property type="entry name" value="FN3_dom"/>
</dbReference>
<keyword evidence="2 3" id="KW-0040">ANK repeat</keyword>
<evidence type="ECO:0000313" key="6">
    <source>
        <dbReference type="EMBL" id="EGB06725.1"/>
    </source>
</evidence>
<dbReference type="CDD" id="cd00063">
    <property type="entry name" value="FN3"/>
    <property type="match status" value="1"/>
</dbReference>
<feature type="domain" description="Fibronectin type-III" evidence="5">
    <location>
        <begin position="579"/>
        <end position="781"/>
    </location>
</feature>
<dbReference type="SMART" id="SM00060">
    <property type="entry name" value="FN3"/>
    <property type="match status" value="3"/>
</dbReference>
<dbReference type="SUPFAM" id="SSF48403">
    <property type="entry name" value="Ankyrin repeat"/>
    <property type="match status" value="1"/>
</dbReference>
<dbReference type="AlphaFoldDB" id="F0YDF1"/>
<dbReference type="InterPro" id="IPR036770">
    <property type="entry name" value="Ankyrin_rpt-contain_sf"/>
</dbReference>
<dbReference type="SMART" id="SM00248">
    <property type="entry name" value="ANK"/>
    <property type="match status" value="2"/>
</dbReference>
<dbReference type="InterPro" id="IPR013783">
    <property type="entry name" value="Ig-like_fold"/>
</dbReference>
<sequence>MEARKATVEALKLELQLKAEGLGSAHADTTAMNSAQAVFVAGNREAMDKASKGDLRYKPMLVLKFLASFAATTHDPRGTLWTTLLGVLGKAKKIAASKHSSLRDDILVGLAAAGDVSAVRDLLDRDFCAAGGGANAHHSAAHTPALIAAVKRGAVDTVRALLEEGADVDATDELTHERPLHVAAARGDLPVVKCLLKFGADRYATVDDGFDELRPGPTANRLATEHGTIAKNCGKDDSGHVACAKVLRLEPPTVERVRVFSCDDRSVTIAWPIPGRHKSAVASYADELVEAYRVTAVQIGLAGHLATRVVEERRQKCVREASPHDYMITIHDLPSLQALDCTVAARTAGLYGRESARVLGFTQGRRPRPTGAPRLTRIARDSVSVEFTPIPLTGTDAISKGERKKMGAAFARMAPNDAYECQLCVSHPFRAGHDDPPNYRRDMLVLDAGDDDDDDAWVAYDSADDSDDEENAKDPAWKFKHMTWVLHCVASKVVDADSCDAGGVEPPLVKMDGVRSAVKKFLLSWRARPRDDGSRGGSDGSDDDDDDDAAAPLEMPKLWLRARGRNRYGWGEFSKPTCVGRPREPLVKVLDKTTDSVTIAWDALDRSSCGYEVIYKTVSVTGGWSMHGSAHRMGSLHGVSRDEMEAGNLFNPRLRAETDNSGNLVEATLNLMKLDGFDDDDAALNAAGGKAVTFAENVAGGEVKSKVAKRRSGFFAVKTREDRDRQGRKREIQRDRARGRDYDDWTLVARDLTKQTYTIKRLRAGKFYDFRVRACPLIGEPHKWVHGASLRRPVATEPIRPEPPPKPTLPRRLDEDERTVLSGDDVAPPLTARGRPPMLGAAAGRAAERNKAAEVAVEKQKQKKRKEEARLAGRDVEIDAGKKRRGAEVGRTYEDEGGLLGKCTTSLALPSETNGADVVHMELQVDSELVRDLGAHEADVADDGEDTTSHLVKDVDVLTRDAVPLLIFPGRRYTLRSRAKNVAGWSAWGFPITFDTPPGLPPPPLVVLERKQQLVRIRIDRPAPLDFRIFQRRELVRAGGALDLFAGDAGHKGSGERLEKLVAAEPTGLYEVEYRDVAKAREDPKVKWQLKSTTSKHKKLRLLLDHLTRGREYEIRSRARYAHGWSRWGDRLFTTTVT</sequence>
<name>F0YDF1_AURAN</name>
<dbReference type="Proteomes" id="UP000002729">
    <property type="component" value="Unassembled WGS sequence"/>
</dbReference>
<dbReference type="InterPro" id="IPR036116">
    <property type="entry name" value="FN3_sf"/>
</dbReference>
<evidence type="ECO:0000313" key="7">
    <source>
        <dbReference type="Proteomes" id="UP000002729"/>
    </source>
</evidence>
<accession>F0YDF1</accession>
<dbReference type="EMBL" id="GL833133">
    <property type="protein sequence ID" value="EGB06725.1"/>
    <property type="molecule type" value="Genomic_DNA"/>
</dbReference>
<dbReference type="GeneID" id="20225314"/>
<dbReference type="PANTHER" id="PTHR24161">
    <property type="entry name" value="ANK_REP_REGION DOMAIN-CONTAINING PROTEIN-RELATED"/>
    <property type="match status" value="1"/>
</dbReference>
<feature type="repeat" description="ANK" evidence="3">
    <location>
        <begin position="175"/>
        <end position="201"/>
    </location>
</feature>
<keyword evidence="7" id="KW-1185">Reference proteome</keyword>
<dbReference type="SUPFAM" id="SSF49265">
    <property type="entry name" value="Fibronectin type III"/>
    <property type="match status" value="2"/>
</dbReference>
<keyword evidence="1" id="KW-0677">Repeat</keyword>
<evidence type="ECO:0000256" key="1">
    <source>
        <dbReference type="ARBA" id="ARBA00022737"/>
    </source>
</evidence>
<dbReference type="Gene3D" id="2.60.40.10">
    <property type="entry name" value="Immunoglobulins"/>
    <property type="match status" value="2"/>
</dbReference>
<dbReference type="PROSITE" id="PS50088">
    <property type="entry name" value="ANK_REPEAT"/>
    <property type="match status" value="2"/>
</dbReference>
<feature type="repeat" description="ANK" evidence="3">
    <location>
        <begin position="141"/>
        <end position="173"/>
    </location>
</feature>
<proteinExistence type="predicted"/>
<evidence type="ECO:0000256" key="3">
    <source>
        <dbReference type="PROSITE-ProRule" id="PRU00023"/>
    </source>
</evidence>
<dbReference type="PANTHER" id="PTHR24161:SF85">
    <property type="entry name" value="PALMITOYLTRANSFERASE HIP14"/>
    <property type="match status" value="1"/>
</dbReference>
<dbReference type="RefSeq" id="XP_009038475.1">
    <property type="nucleotide sequence ID" value="XM_009040227.1"/>
</dbReference>
<evidence type="ECO:0000256" key="4">
    <source>
        <dbReference type="SAM" id="MobiDB-lite"/>
    </source>
</evidence>
<gene>
    <name evidence="6" type="ORF">AURANDRAFT_65392</name>
</gene>
<evidence type="ECO:0000256" key="2">
    <source>
        <dbReference type="ARBA" id="ARBA00023043"/>
    </source>
</evidence>